<accession>A6GC31</accession>
<feature type="region of interest" description="Disordered" evidence="1">
    <location>
        <begin position="1"/>
        <end position="28"/>
    </location>
</feature>
<gene>
    <name evidence="2" type="ORF">PPSIR1_24334</name>
</gene>
<dbReference type="STRING" id="391625.PPSIR1_24334"/>
<organism evidence="2 3">
    <name type="scientific">Plesiocystis pacifica SIR-1</name>
    <dbReference type="NCBI Taxonomy" id="391625"/>
    <lineage>
        <taxon>Bacteria</taxon>
        <taxon>Pseudomonadati</taxon>
        <taxon>Myxococcota</taxon>
        <taxon>Polyangia</taxon>
        <taxon>Nannocystales</taxon>
        <taxon>Nannocystaceae</taxon>
        <taxon>Plesiocystis</taxon>
    </lineage>
</organism>
<dbReference type="AlphaFoldDB" id="A6GC31"/>
<dbReference type="Proteomes" id="UP000005801">
    <property type="component" value="Unassembled WGS sequence"/>
</dbReference>
<dbReference type="EMBL" id="ABCS01000062">
    <property type="protein sequence ID" value="EDM76593.1"/>
    <property type="molecule type" value="Genomic_DNA"/>
</dbReference>
<name>A6GC31_9BACT</name>
<evidence type="ECO:0000256" key="1">
    <source>
        <dbReference type="SAM" id="MobiDB-lite"/>
    </source>
</evidence>
<comment type="caution">
    <text evidence="2">The sequence shown here is derived from an EMBL/GenBank/DDBJ whole genome shotgun (WGS) entry which is preliminary data.</text>
</comment>
<evidence type="ECO:0008006" key="4">
    <source>
        <dbReference type="Google" id="ProtNLM"/>
    </source>
</evidence>
<evidence type="ECO:0000313" key="2">
    <source>
        <dbReference type="EMBL" id="EDM76593.1"/>
    </source>
</evidence>
<sequence>MVASWAPGQRPARASTVAEQRARLPPPATCQDPVAGVWKSHSYDKIYLDWTIFTLEMRRVAEGSEEFEGTITNQSWIAEAHESSPPACRGDLHYVISMDAQGNVHDQTVNFGGVGNYRVDDVPCGTWDMGYNLDHFTGVIDPEILEFQTVNNDGGRAVNEPVVFRRVACLDGDEVDTAPRVAVVPPPFYPPEEEGGGCGFRS</sequence>
<reference evidence="2 3" key="1">
    <citation type="submission" date="2007-06" db="EMBL/GenBank/DDBJ databases">
        <authorList>
            <person name="Shimkets L."/>
            <person name="Ferriera S."/>
            <person name="Johnson J."/>
            <person name="Kravitz S."/>
            <person name="Beeson K."/>
            <person name="Sutton G."/>
            <person name="Rogers Y.-H."/>
            <person name="Friedman R."/>
            <person name="Frazier M."/>
            <person name="Venter J.C."/>
        </authorList>
    </citation>
    <scope>NUCLEOTIDE SEQUENCE [LARGE SCALE GENOMIC DNA]</scope>
    <source>
        <strain evidence="2 3">SIR-1</strain>
    </source>
</reference>
<protein>
    <recommendedName>
        <fullName evidence="4">APCDD1 domain-containing protein</fullName>
    </recommendedName>
</protein>
<proteinExistence type="predicted"/>
<keyword evidence="3" id="KW-1185">Reference proteome</keyword>
<evidence type="ECO:0000313" key="3">
    <source>
        <dbReference type="Proteomes" id="UP000005801"/>
    </source>
</evidence>